<keyword evidence="13 16" id="KW-0811">Translocation</keyword>
<evidence type="ECO:0000256" key="8">
    <source>
        <dbReference type="ARBA" id="ARBA00022741"/>
    </source>
</evidence>
<dbReference type="InterPro" id="IPR011115">
    <property type="entry name" value="SecA_DEAD"/>
</dbReference>
<dbReference type="InterPro" id="IPR036266">
    <property type="entry name" value="SecA_Wing/Scaffold_sf"/>
</dbReference>
<dbReference type="Pfam" id="PF21090">
    <property type="entry name" value="P-loop_SecA"/>
    <property type="match status" value="1"/>
</dbReference>
<feature type="region of interest" description="Disordered" evidence="18">
    <location>
        <begin position="842"/>
        <end position="900"/>
    </location>
</feature>
<dbReference type="CDD" id="cd17928">
    <property type="entry name" value="DEXDc_SecA"/>
    <property type="match status" value="1"/>
</dbReference>
<dbReference type="SUPFAM" id="SSF81767">
    <property type="entry name" value="Pre-protein crosslinking domain of SecA"/>
    <property type="match status" value="1"/>
</dbReference>
<dbReference type="Pfam" id="PF07516">
    <property type="entry name" value="SecA_SW"/>
    <property type="match status" value="1"/>
</dbReference>
<reference evidence="21 22" key="1">
    <citation type="submission" date="2017-08" db="EMBL/GenBank/DDBJ databases">
        <title>Comparative genomics of bacteria isolated from necrotic lesions of AOD affected trees.</title>
        <authorList>
            <person name="Doonan J."/>
            <person name="Denman S."/>
            <person name="McDonald J.E."/>
        </authorList>
    </citation>
    <scope>NUCLEOTIDE SEQUENCE [LARGE SCALE GENOMIC DNA]</scope>
    <source>
        <strain evidence="21 22">477</strain>
    </source>
</reference>
<keyword evidence="11 16" id="KW-0653">Protein transport</keyword>
<comment type="induction">
    <text evidence="16">Repressed under conditions of excess protein secretion capacity and derepressed when protein secretion becomes limiting. This is regulated by SecM.</text>
</comment>
<dbReference type="InterPro" id="IPR011130">
    <property type="entry name" value="SecA_preprotein_X-link_dom"/>
</dbReference>
<keyword evidence="12 16" id="KW-1278">Translocase</keyword>
<dbReference type="InterPro" id="IPR014018">
    <property type="entry name" value="SecA_motor_DEAD"/>
</dbReference>
<dbReference type="GO" id="GO:0046872">
    <property type="term" value="F:metal ion binding"/>
    <property type="evidence" value="ECO:0007669"/>
    <property type="project" value="UniProtKB-KW"/>
</dbReference>
<feature type="domain" description="SecA family profile" evidence="20">
    <location>
        <begin position="3"/>
        <end position="619"/>
    </location>
</feature>
<dbReference type="PANTHER" id="PTHR30612">
    <property type="entry name" value="SECA INNER MEMBRANE COMPONENT OF SEC PROTEIN SECRETION SYSTEM"/>
    <property type="match status" value="1"/>
</dbReference>
<evidence type="ECO:0000256" key="13">
    <source>
        <dbReference type="ARBA" id="ARBA00023010"/>
    </source>
</evidence>
<dbReference type="PROSITE" id="PS51192">
    <property type="entry name" value="HELICASE_ATP_BIND_1"/>
    <property type="match status" value="1"/>
</dbReference>
<keyword evidence="5 16" id="KW-0963">Cytoplasm</keyword>
<comment type="subunit">
    <text evidence="16">Monomer and homodimer. Part of the essential Sec protein translocation apparatus which comprises SecA, SecYEG and auxiliary proteins SecDF-YajC and YidC.</text>
</comment>
<gene>
    <name evidence="16" type="primary">secA</name>
    <name evidence="21" type="ORF">CKQ53_02390</name>
</gene>
<dbReference type="CDD" id="cd18803">
    <property type="entry name" value="SF2_C_secA"/>
    <property type="match status" value="1"/>
</dbReference>
<dbReference type="Gene3D" id="1.10.3060.10">
    <property type="entry name" value="Helical scaffold and wing domains of SecA"/>
    <property type="match status" value="1"/>
</dbReference>
<keyword evidence="10 16" id="KW-0067">ATP-binding</keyword>
<dbReference type="InterPro" id="IPR027417">
    <property type="entry name" value="P-loop_NTPase"/>
</dbReference>
<dbReference type="PANTHER" id="PTHR30612:SF0">
    <property type="entry name" value="CHLOROPLAST PROTEIN-TRANSPORTING ATPASE"/>
    <property type="match status" value="1"/>
</dbReference>
<evidence type="ECO:0000256" key="4">
    <source>
        <dbReference type="ARBA" id="ARBA00022475"/>
    </source>
</evidence>
<evidence type="ECO:0000256" key="12">
    <source>
        <dbReference type="ARBA" id="ARBA00022967"/>
    </source>
</evidence>
<dbReference type="Proteomes" id="UP000263881">
    <property type="component" value="Chromosome"/>
</dbReference>
<accession>A0AAD0SJ85</accession>
<dbReference type="Pfam" id="PF07517">
    <property type="entry name" value="SecA_DEAD"/>
    <property type="match status" value="1"/>
</dbReference>
<evidence type="ECO:0000256" key="14">
    <source>
        <dbReference type="ARBA" id="ARBA00023136"/>
    </source>
</evidence>
<dbReference type="InterPro" id="IPR014001">
    <property type="entry name" value="Helicase_ATP-bd"/>
</dbReference>
<dbReference type="EC" id="7.4.2.8" evidence="16"/>
<evidence type="ECO:0000256" key="7">
    <source>
        <dbReference type="ARBA" id="ARBA00022723"/>
    </source>
</evidence>
<keyword evidence="9" id="KW-0862">Zinc</keyword>
<evidence type="ECO:0000259" key="19">
    <source>
        <dbReference type="PROSITE" id="PS51192"/>
    </source>
</evidence>
<evidence type="ECO:0000256" key="1">
    <source>
        <dbReference type="ARBA" id="ARBA00001947"/>
    </source>
</evidence>
<dbReference type="HAMAP" id="MF_01382">
    <property type="entry name" value="SecA"/>
    <property type="match status" value="1"/>
</dbReference>
<dbReference type="Gene3D" id="3.40.50.300">
    <property type="entry name" value="P-loop containing nucleotide triphosphate hydrolases"/>
    <property type="match status" value="2"/>
</dbReference>
<comment type="subcellular location">
    <subcellularLocation>
        <location evidence="16">Cell membrane</location>
        <topology evidence="16">Peripheral membrane protein</topology>
        <orientation evidence="16">Cytoplasmic side</orientation>
    </subcellularLocation>
    <subcellularLocation>
        <location evidence="16">Cytoplasm</location>
    </subcellularLocation>
    <text evidence="16">Distribution is 50-50.</text>
</comment>
<dbReference type="AlphaFoldDB" id="A0AAD0SJ85"/>
<dbReference type="Pfam" id="PF02810">
    <property type="entry name" value="SEC-C"/>
    <property type="match status" value="1"/>
</dbReference>
<evidence type="ECO:0000256" key="15">
    <source>
        <dbReference type="ARBA" id="ARBA00034006"/>
    </source>
</evidence>
<dbReference type="PROSITE" id="PS01312">
    <property type="entry name" value="SECA"/>
    <property type="match status" value="1"/>
</dbReference>
<dbReference type="GO" id="GO:0043952">
    <property type="term" value="P:protein transport by the Sec complex"/>
    <property type="evidence" value="ECO:0007669"/>
    <property type="project" value="TreeGrafter"/>
</dbReference>
<dbReference type="GO" id="GO:0017038">
    <property type="term" value="P:protein import"/>
    <property type="evidence" value="ECO:0007669"/>
    <property type="project" value="InterPro"/>
</dbReference>
<dbReference type="NCBIfam" id="TIGR00963">
    <property type="entry name" value="secA"/>
    <property type="match status" value="1"/>
</dbReference>
<proteinExistence type="evidence at transcript level"/>
<dbReference type="SMART" id="SM00957">
    <property type="entry name" value="SecA_DEAD"/>
    <property type="match status" value="1"/>
</dbReference>
<keyword evidence="3 16" id="KW-0813">Transport</keyword>
<dbReference type="FunFam" id="3.90.1440.10:FF:000001">
    <property type="entry name" value="Preprotein translocase subunit SecA"/>
    <property type="match status" value="1"/>
</dbReference>
<evidence type="ECO:0000256" key="17">
    <source>
        <dbReference type="RuleBase" id="RU003874"/>
    </source>
</evidence>
<evidence type="ECO:0000256" key="10">
    <source>
        <dbReference type="ARBA" id="ARBA00022840"/>
    </source>
</evidence>
<evidence type="ECO:0000313" key="21">
    <source>
        <dbReference type="EMBL" id="AXW88738.1"/>
    </source>
</evidence>
<evidence type="ECO:0000313" key="22">
    <source>
        <dbReference type="Proteomes" id="UP000263881"/>
    </source>
</evidence>
<keyword evidence="6" id="KW-0997">Cell inner membrane</keyword>
<dbReference type="GO" id="GO:0006605">
    <property type="term" value="P:protein targeting"/>
    <property type="evidence" value="ECO:0007669"/>
    <property type="project" value="UniProtKB-UniRule"/>
</dbReference>
<keyword evidence="4 16" id="KW-1003">Cell membrane</keyword>
<dbReference type="FunFam" id="1.10.3060.10:FF:000001">
    <property type="entry name" value="Preprotein translocase subunit SecA"/>
    <property type="match status" value="1"/>
</dbReference>
<dbReference type="EMBL" id="CP023009">
    <property type="protein sequence ID" value="AXW88738.1"/>
    <property type="molecule type" value="Genomic_DNA"/>
</dbReference>
<feature type="binding site" evidence="16">
    <location>
        <begin position="105"/>
        <end position="109"/>
    </location>
    <ligand>
        <name>ATP</name>
        <dbReference type="ChEBI" id="CHEBI:30616"/>
    </ligand>
</feature>
<dbReference type="FunFam" id="3.40.50.300:FF:000081">
    <property type="entry name" value="Preprotein translocase subunit SecA"/>
    <property type="match status" value="1"/>
</dbReference>
<evidence type="ECO:0000256" key="18">
    <source>
        <dbReference type="SAM" id="MobiDB-lite"/>
    </source>
</evidence>
<evidence type="ECO:0000256" key="16">
    <source>
        <dbReference type="HAMAP-Rule" id="MF_01382"/>
    </source>
</evidence>
<evidence type="ECO:0000259" key="20">
    <source>
        <dbReference type="PROSITE" id="PS51196"/>
    </source>
</evidence>
<feature type="domain" description="Helicase ATP-binding" evidence="19">
    <location>
        <begin position="89"/>
        <end position="247"/>
    </location>
</feature>
<organism evidence="21 22">
    <name type="scientific">Lonsdalea britannica</name>
    <dbReference type="NCBI Taxonomy" id="1082704"/>
    <lineage>
        <taxon>Bacteria</taxon>
        <taxon>Pseudomonadati</taxon>
        <taxon>Pseudomonadota</taxon>
        <taxon>Gammaproteobacteria</taxon>
        <taxon>Enterobacterales</taxon>
        <taxon>Pectobacteriaceae</taxon>
        <taxon>Lonsdalea</taxon>
    </lineage>
</organism>
<dbReference type="GO" id="GO:0031522">
    <property type="term" value="C:cell envelope Sec protein transport complex"/>
    <property type="evidence" value="ECO:0007669"/>
    <property type="project" value="UniProtKB-ARBA"/>
</dbReference>
<protein>
    <recommendedName>
        <fullName evidence="16 17">Protein translocase subunit SecA</fullName>
        <ecNumber evidence="16">7.4.2.8</ecNumber>
    </recommendedName>
</protein>
<dbReference type="GO" id="GO:0005886">
    <property type="term" value="C:plasma membrane"/>
    <property type="evidence" value="ECO:0007669"/>
    <property type="project" value="UniProtKB-SubCell"/>
</dbReference>
<dbReference type="SUPFAM" id="SSF81886">
    <property type="entry name" value="Helical scaffold and wing domains of SecA"/>
    <property type="match status" value="1"/>
</dbReference>
<comment type="function">
    <text evidence="16">Part of the Sec protein translocase complex. Interacts with the SecYEG preprotein conducting channel. Has a central role in coupling the hydrolysis of ATP to the transfer of proteins into and across the cell membrane, serving both as a receptor for the preprotein-SecB complex and as an ATP-driven molecular motor driving the stepwise translocation of polypeptide chains across the membrane.</text>
</comment>
<dbReference type="InterPro" id="IPR020937">
    <property type="entry name" value="SecA_CS"/>
</dbReference>
<dbReference type="SUPFAM" id="SSF52540">
    <property type="entry name" value="P-loop containing nucleoside triphosphate hydrolases"/>
    <property type="match status" value="2"/>
</dbReference>
<dbReference type="Gene3D" id="3.90.1440.10">
    <property type="entry name" value="SecA, preprotein cross-linking domain"/>
    <property type="match status" value="1"/>
</dbReference>
<dbReference type="GO" id="GO:0005829">
    <property type="term" value="C:cytosol"/>
    <property type="evidence" value="ECO:0007669"/>
    <property type="project" value="TreeGrafter"/>
</dbReference>
<dbReference type="FunFam" id="3.40.50.300:FF:000113">
    <property type="entry name" value="Preprotein translocase subunit SecA"/>
    <property type="match status" value="1"/>
</dbReference>
<dbReference type="GO" id="GO:0008564">
    <property type="term" value="F:protein-exporting ATPase activity"/>
    <property type="evidence" value="ECO:0007669"/>
    <property type="project" value="UniProtKB-EC"/>
</dbReference>
<sequence>MLVKLLTKVFGSRNDRTLRRMRKTVDVIAQLEPAMEKLSDDELKAKTPEFRERIKKGETLEALLPEAFAVVREASKRVFGMRHFDVQMLGGMVLNERCIAEMRTGEGKTLTATLPAYLNGLTGRGVHVVTVNDYLAQRDAENNRPLFEYLGLTVGINLPGMPAPAKREAYAADITYGTNNEYGFDYLRDNMAFSPEERVQRPLFYALVDEVDSILIDEARTPLIISGPAEDSSEMYIRVNKIIPSLIRQEKEDSDTFQGEGHFSVDEKSRQVNLTERGLVKIEELLVNEGIMDEGESLYSPSNIMLMHHVTAGLRAHVLFTRDVDYIVKDGEVIIVDEHTGRTMQGRRWSDGLHQAVEAKEHVTINNENQTLASITFQNYFRLYEKLAGMTGTADTEAFEFSSIYKLDTIVVPTNRPMIRKDLPDLVYMTEREKIDAIIEDIRERTANGQPVLVGTISIEKSEVVSDALTRAGVKHNVLNAKFHAMEADIVAQAGRPGAVTIATNMAGRGTDIVLGGSWQTEIAQLEAPTDEQIAAIKADWQVRHDAVLASGGLHIIGTERHESRRIDNQLRGRSGRQGDAGSSRFYLSMEDALMRIFASDRVSNMMRKLGMKEGEAIEHPWVTKAIANAQRKVENRNFDIRKQLLEYDDVANDQRRAIYTQRNELLNSVDISETVDSIRNDVFKATIDNHIPPQSLEEMWDIEGLEQRLKNDFDLDMPIAEWLEKEPQLHEETLRERIHEQAMEVYARKEEVVGVDVMRNFEKGVMLQTLDSLWKEHLAAMDYLRQGIHLRGYAQKDPKQEYKRESFSMFAAMLEALKYEVISTLSKVQVRMPEEIEALEQQRREEAERLASQQQLSHQSEAAAAPTAGSSSERKIGRNDPCPCGSGKKYKQCHGRIQN</sequence>
<dbReference type="PRINTS" id="PR00906">
    <property type="entry name" value="SECA"/>
</dbReference>
<dbReference type="InterPro" id="IPR000185">
    <property type="entry name" value="SecA"/>
</dbReference>
<dbReference type="InterPro" id="IPR011116">
    <property type="entry name" value="SecA_Wing/Scaffold"/>
</dbReference>
<evidence type="ECO:0000256" key="11">
    <source>
        <dbReference type="ARBA" id="ARBA00022927"/>
    </source>
</evidence>
<comment type="similarity">
    <text evidence="2 16 17">Belongs to the SecA family.</text>
</comment>
<keyword evidence="22" id="KW-1185">Reference proteome</keyword>
<evidence type="ECO:0000256" key="6">
    <source>
        <dbReference type="ARBA" id="ARBA00022519"/>
    </source>
</evidence>
<name>A0AAD0SJ85_9GAMM</name>
<feature type="binding site" evidence="16">
    <location>
        <position position="512"/>
    </location>
    <ligand>
        <name>ATP</name>
        <dbReference type="ChEBI" id="CHEBI:30616"/>
    </ligand>
</feature>
<feature type="binding site" evidence="16">
    <location>
        <position position="87"/>
    </location>
    <ligand>
        <name>ATP</name>
        <dbReference type="ChEBI" id="CHEBI:30616"/>
    </ligand>
</feature>
<dbReference type="PROSITE" id="PS51196">
    <property type="entry name" value="SECA_MOTOR_DEAD"/>
    <property type="match status" value="1"/>
</dbReference>
<dbReference type="Pfam" id="PF01043">
    <property type="entry name" value="SecA_PP_bind"/>
    <property type="match status" value="1"/>
</dbReference>
<feature type="compositionally biased region" description="Basic residues" evidence="18">
    <location>
        <begin position="889"/>
        <end position="900"/>
    </location>
</feature>
<dbReference type="KEGG" id="lbq:CKQ53_02390"/>
<dbReference type="RefSeq" id="WP_085652386.1">
    <property type="nucleotide sequence ID" value="NZ_CP023009.1"/>
</dbReference>
<dbReference type="SMART" id="SM00958">
    <property type="entry name" value="SecA_PP_bind"/>
    <property type="match status" value="1"/>
</dbReference>
<dbReference type="GO" id="GO:0065002">
    <property type="term" value="P:intracellular protein transmembrane transport"/>
    <property type="evidence" value="ECO:0007669"/>
    <property type="project" value="UniProtKB-UniRule"/>
</dbReference>
<dbReference type="InterPro" id="IPR036670">
    <property type="entry name" value="SecA_X-link_sf"/>
</dbReference>
<keyword evidence="14 16" id="KW-0472">Membrane</keyword>
<dbReference type="InterPro" id="IPR044722">
    <property type="entry name" value="SecA_SF2_C"/>
</dbReference>
<comment type="catalytic activity">
    <reaction evidence="15 16">
        <text>ATP + H2O + cellular proteinSide 1 = ADP + phosphate + cellular proteinSide 2.</text>
        <dbReference type="EC" id="7.4.2.8"/>
    </reaction>
</comment>
<keyword evidence="8 16" id="KW-0547">Nucleotide-binding</keyword>
<evidence type="ECO:0000256" key="9">
    <source>
        <dbReference type="ARBA" id="ARBA00022833"/>
    </source>
</evidence>
<dbReference type="InterPro" id="IPR004027">
    <property type="entry name" value="SEC_C_motif"/>
</dbReference>
<evidence type="ECO:0000256" key="5">
    <source>
        <dbReference type="ARBA" id="ARBA00022490"/>
    </source>
</evidence>
<evidence type="ECO:0000256" key="3">
    <source>
        <dbReference type="ARBA" id="ARBA00022448"/>
    </source>
</evidence>
<dbReference type="GO" id="GO:0005524">
    <property type="term" value="F:ATP binding"/>
    <property type="evidence" value="ECO:0007669"/>
    <property type="project" value="UniProtKB-UniRule"/>
</dbReference>
<dbReference type="NCBIfam" id="NF009538">
    <property type="entry name" value="PRK12904.1"/>
    <property type="match status" value="1"/>
</dbReference>
<comment type="cofactor">
    <cofactor evidence="1">
        <name>Zn(2+)</name>
        <dbReference type="ChEBI" id="CHEBI:29105"/>
    </cofactor>
</comment>
<keyword evidence="7" id="KW-0479">Metal-binding</keyword>
<evidence type="ECO:0000256" key="2">
    <source>
        <dbReference type="ARBA" id="ARBA00007650"/>
    </source>
</evidence>